<dbReference type="AlphaFoldDB" id="A0AAE1LQ46"/>
<evidence type="ECO:0000256" key="1">
    <source>
        <dbReference type="SAM" id="MobiDB-lite"/>
    </source>
</evidence>
<comment type="caution">
    <text evidence="2">The sequence shown here is derived from an EMBL/GenBank/DDBJ whole genome shotgun (WGS) entry which is preliminary data.</text>
</comment>
<gene>
    <name evidence="2" type="ORF">KUF71_016233</name>
</gene>
<feature type="non-terminal residue" evidence="2">
    <location>
        <position position="1"/>
    </location>
</feature>
<proteinExistence type="predicted"/>
<dbReference type="EMBL" id="JAHWGI010001301">
    <property type="protein sequence ID" value="KAK3927948.1"/>
    <property type="molecule type" value="Genomic_DNA"/>
</dbReference>
<feature type="region of interest" description="Disordered" evidence="1">
    <location>
        <begin position="62"/>
        <end position="99"/>
    </location>
</feature>
<evidence type="ECO:0000313" key="2">
    <source>
        <dbReference type="EMBL" id="KAK3927948.1"/>
    </source>
</evidence>
<protein>
    <submittedName>
        <fullName evidence="2">Anaphase-promoting complex subunit 5</fullName>
    </submittedName>
</protein>
<accession>A0AAE1LQ46</accession>
<name>A0AAE1LQ46_9NEOP</name>
<keyword evidence="3" id="KW-1185">Reference proteome</keyword>
<reference evidence="2" key="1">
    <citation type="submission" date="2021-07" db="EMBL/GenBank/DDBJ databases">
        <authorList>
            <person name="Catto M.A."/>
            <person name="Jacobson A."/>
            <person name="Kennedy G."/>
            <person name="Labadie P."/>
            <person name="Hunt B.G."/>
            <person name="Srinivasan R."/>
        </authorList>
    </citation>
    <scope>NUCLEOTIDE SEQUENCE</scope>
    <source>
        <strain evidence="2">PL_HMW_Pooled</strain>
        <tissue evidence="2">Head</tissue>
    </source>
</reference>
<sequence>QAARCPALRCPARAVPCRTKRYLSLSHSDLSLSHTPAEPTVGPAQVGAAYLPVGPPRPQLLRTGTLDRPDLVVNPPTCRDSGTTAGPVVPPPFLPPPWR</sequence>
<reference evidence="2" key="2">
    <citation type="journal article" date="2023" name="BMC Genomics">
        <title>Pest status, molecular evolution, and epigenetic factors derived from the genome assembly of Frankliniella fusca, a thysanopteran phytovirus vector.</title>
        <authorList>
            <person name="Catto M.A."/>
            <person name="Labadie P.E."/>
            <person name="Jacobson A.L."/>
            <person name="Kennedy G.G."/>
            <person name="Srinivasan R."/>
            <person name="Hunt B.G."/>
        </authorList>
    </citation>
    <scope>NUCLEOTIDE SEQUENCE</scope>
    <source>
        <strain evidence="2">PL_HMW_Pooled</strain>
    </source>
</reference>
<organism evidence="2 3">
    <name type="scientific">Frankliniella fusca</name>
    <dbReference type="NCBI Taxonomy" id="407009"/>
    <lineage>
        <taxon>Eukaryota</taxon>
        <taxon>Metazoa</taxon>
        <taxon>Ecdysozoa</taxon>
        <taxon>Arthropoda</taxon>
        <taxon>Hexapoda</taxon>
        <taxon>Insecta</taxon>
        <taxon>Pterygota</taxon>
        <taxon>Neoptera</taxon>
        <taxon>Paraneoptera</taxon>
        <taxon>Thysanoptera</taxon>
        <taxon>Terebrantia</taxon>
        <taxon>Thripoidea</taxon>
        <taxon>Thripidae</taxon>
        <taxon>Frankliniella</taxon>
    </lineage>
</organism>
<evidence type="ECO:0000313" key="3">
    <source>
        <dbReference type="Proteomes" id="UP001219518"/>
    </source>
</evidence>
<dbReference type="Proteomes" id="UP001219518">
    <property type="component" value="Unassembled WGS sequence"/>
</dbReference>
<feature type="compositionally biased region" description="Pro residues" evidence="1">
    <location>
        <begin position="88"/>
        <end position="99"/>
    </location>
</feature>